<dbReference type="AlphaFoldDB" id="A0A8H5I8H4"/>
<evidence type="ECO:0000256" key="2">
    <source>
        <dbReference type="SAM" id="MobiDB-lite"/>
    </source>
</evidence>
<sequence length="512" mass="56987">MDLSPKHRAEALLLKAARAYGIPASKEDVQHALSDASFVDWANLHLASDHLLTGDELALSTATISKQTETLKQQRDALARLVKKRDEAETQRRDLEEVRLNRTKHALKKLVFEVDGEAQSLEYRVADLEQIAKDSRSNLKKTVDTSFQSDDKLLSSLQKLGWELDQQDPEEEKTIEKLRETCMRLIKTTVETLRTRLDRIYLEAILEAERSGDVKAATQEDVKALEEELESLYSEILPVAQMSAEQQHLEPALKATSAQSGQSIHRSAVAVSYVRAFSHRVFLVANTIQVNECLDYLVERITLLTDRVETLKSHNAAASSIIATAKAEVSASLSPEKKKSLRAAMPASPIRNPSPIRMRANTDGARRGNNNRRRSSGILDEPAIEALLRDLALSLPDAEEASIQDQVSALNKAFTERSGKTTDVVRNAQDSFETSVTSRLDDARLAIQLLRDSVLAESPFGEIKMVDPEFEGSIEVLSQEVDKVKEKLDGVVAKKALAKSVKKDEFVQRWAS</sequence>
<keyword evidence="4" id="KW-1185">Reference proteome</keyword>
<keyword evidence="1" id="KW-0175">Coiled coil</keyword>
<evidence type="ECO:0000256" key="1">
    <source>
        <dbReference type="SAM" id="Coils"/>
    </source>
</evidence>
<accession>A0A8H5I8H4</accession>
<evidence type="ECO:0000313" key="4">
    <source>
        <dbReference type="Proteomes" id="UP000522262"/>
    </source>
</evidence>
<dbReference type="Proteomes" id="UP000522262">
    <property type="component" value="Unassembled WGS sequence"/>
</dbReference>
<feature type="region of interest" description="Disordered" evidence="2">
    <location>
        <begin position="337"/>
        <end position="376"/>
    </location>
</feature>
<proteinExistence type="predicted"/>
<evidence type="ECO:0000313" key="3">
    <source>
        <dbReference type="EMBL" id="KAF5532513.1"/>
    </source>
</evidence>
<dbReference type="EMBL" id="JAAOAM010000361">
    <property type="protein sequence ID" value="KAF5532513.1"/>
    <property type="molecule type" value="Genomic_DNA"/>
</dbReference>
<feature type="coiled-coil region" evidence="1">
    <location>
        <begin position="64"/>
        <end position="101"/>
    </location>
</feature>
<comment type="caution">
    <text evidence="3">The sequence shown here is derived from an EMBL/GenBank/DDBJ whole genome shotgun (WGS) entry which is preliminary data.</text>
</comment>
<protein>
    <submittedName>
        <fullName evidence="3">Uncharacterized protein</fullName>
    </submittedName>
</protein>
<name>A0A8H5I8H4_9HYPO</name>
<organism evidence="3 4">
    <name type="scientific">Fusarium mexicanum</name>
    <dbReference type="NCBI Taxonomy" id="751941"/>
    <lineage>
        <taxon>Eukaryota</taxon>
        <taxon>Fungi</taxon>
        <taxon>Dikarya</taxon>
        <taxon>Ascomycota</taxon>
        <taxon>Pezizomycotina</taxon>
        <taxon>Sordariomycetes</taxon>
        <taxon>Hypocreomycetidae</taxon>
        <taxon>Hypocreales</taxon>
        <taxon>Nectriaceae</taxon>
        <taxon>Fusarium</taxon>
        <taxon>Fusarium fujikuroi species complex</taxon>
    </lineage>
</organism>
<reference evidence="3 4" key="1">
    <citation type="submission" date="2020-05" db="EMBL/GenBank/DDBJ databases">
        <title>Identification and distribution of gene clusters putatively required for synthesis of sphingolipid metabolism inhibitors in phylogenetically diverse species of the filamentous fungus Fusarium.</title>
        <authorList>
            <person name="Kim H.-S."/>
            <person name="Busman M."/>
            <person name="Brown D.W."/>
            <person name="Divon H."/>
            <person name="Uhlig S."/>
            <person name="Proctor R.H."/>
        </authorList>
    </citation>
    <scope>NUCLEOTIDE SEQUENCE [LARGE SCALE GENOMIC DNA]</scope>
    <source>
        <strain evidence="3 4">NRRL 53147</strain>
    </source>
</reference>
<gene>
    <name evidence="3" type="ORF">FMEXI_12313</name>
</gene>